<keyword evidence="1" id="KW-0175">Coiled coil</keyword>
<protein>
    <recommendedName>
        <fullName evidence="2">Transposable element P transposase-like RNase H domain-containing protein</fullName>
    </recommendedName>
</protein>
<keyword evidence="4" id="KW-1185">Reference proteome</keyword>
<dbReference type="EMBL" id="JAPTSV010000009">
    <property type="protein sequence ID" value="KAJ1524599.1"/>
    <property type="molecule type" value="Genomic_DNA"/>
</dbReference>
<comment type="caution">
    <text evidence="3">The sequence shown here is derived from an EMBL/GenBank/DDBJ whole genome shotgun (WGS) entry which is preliminary data.</text>
</comment>
<organism evidence="3 4">
    <name type="scientific">Megalurothrips usitatus</name>
    <name type="common">bean blossom thrips</name>
    <dbReference type="NCBI Taxonomy" id="439358"/>
    <lineage>
        <taxon>Eukaryota</taxon>
        <taxon>Metazoa</taxon>
        <taxon>Ecdysozoa</taxon>
        <taxon>Arthropoda</taxon>
        <taxon>Hexapoda</taxon>
        <taxon>Insecta</taxon>
        <taxon>Pterygota</taxon>
        <taxon>Neoptera</taxon>
        <taxon>Paraneoptera</taxon>
        <taxon>Thysanoptera</taxon>
        <taxon>Terebrantia</taxon>
        <taxon>Thripoidea</taxon>
        <taxon>Thripidae</taxon>
        <taxon>Megalurothrips</taxon>
    </lineage>
</organism>
<proteinExistence type="predicted"/>
<evidence type="ECO:0000259" key="2">
    <source>
        <dbReference type="Pfam" id="PF21787"/>
    </source>
</evidence>
<accession>A0AAV7XIS2</accession>
<feature type="coiled-coil region" evidence="1">
    <location>
        <begin position="108"/>
        <end position="145"/>
    </location>
</feature>
<dbReference type="Proteomes" id="UP001075354">
    <property type="component" value="Chromosome 9"/>
</dbReference>
<name>A0AAV7XIS2_9NEOP</name>
<evidence type="ECO:0000313" key="3">
    <source>
        <dbReference type="EMBL" id="KAJ1524599.1"/>
    </source>
</evidence>
<dbReference type="AlphaFoldDB" id="A0AAV7XIS2"/>
<gene>
    <name evidence="3" type="ORF">ONE63_011084</name>
</gene>
<reference evidence="3" key="1">
    <citation type="submission" date="2022-12" db="EMBL/GenBank/DDBJ databases">
        <title>Chromosome-level genome assembly of the bean flower thrips Megalurothrips usitatus.</title>
        <authorList>
            <person name="Ma L."/>
            <person name="Liu Q."/>
            <person name="Li H."/>
            <person name="Cai W."/>
        </authorList>
    </citation>
    <scope>NUCLEOTIDE SEQUENCE</scope>
    <source>
        <strain evidence="3">Cailab_2022a</strain>
    </source>
</reference>
<evidence type="ECO:0000256" key="1">
    <source>
        <dbReference type="SAM" id="Coils"/>
    </source>
</evidence>
<evidence type="ECO:0000313" key="4">
    <source>
        <dbReference type="Proteomes" id="UP001075354"/>
    </source>
</evidence>
<feature type="domain" description="Transposable element P transposase-like RNase H" evidence="2">
    <location>
        <begin position="238"/>
        <end position="385"/>
    </location>
</feature>
<dbReference type="Pfam" id="PF21787">
    <property type="entry name" value="TNP-like_RNaseH_N"/>
    <property type="match status" value="1"/>
</dbReference>
<sequence length="416" mass="47985">MPLVENSVNYFVDRMVKVVNKVRVMEICSGYDEVAFEEAWSSCPLGEIDRSPYRECRYLETFRSFDCQRLVPYRKWRCEECQKLYGPLKRRTEAAAQDRRHVNTPNIYLTEEQKLKKLKDQQKELYNARTRLTQLRRRMQEVIQKKGDQIEDAMSDEFADILRNADITPAQSIFIQQQIKASQQKNASGIRWHPTMIRLALSMHLTSPAAYELLRQTGVVKLPSRRTLFDYSHSKPVNEGIDKVVLESVSERLARFKEKLKKFRVLMTDEMYISQNLVFQKTSGRLIGYTSLDDLDAEVKSLEKCLDKPNEEVEKTVATKVLVYMIKGVTNGIKEVVATFAVGNLSANQLYMWTWQVIGALERSGIAVIALVCDGSSVNRTFIKKHTPATPDPSNHGIVFDTWNKAAPHRRLFFSL</sequence>
<dbReference type="InterPro" id="IPR048365">
    <property type="entry name" value="TNP-like_RNaseH_N"/>
</dbReference>